<dbReference type="PANTHER" id="PTHR15704:SF7">
    <property type="entry name" value="SUPERKILLER COMPLEX PROTEIN 3"/>
    <property type="match status" value="1"/>
</dbReference>
<dbReference type="Gene3D" id="1.25.40.10">
    <property type="entry name" value="Tetratricopeptide repeat domain"/>
    <property type="match status" value="5"/>
</dbReference>
<dbReference type="InterPro" id="IPR011990">
    <property type="entry name" value="TPR-like_helical_dom_sf"/>
</dbReference>
<reference evidence="4" key="1">
    <citation type="submission" date="2022-01" db="EMBL/GenBank/DDBJ databases">
        <authorList>
            <person name="King R."/>
        </authorList>
    </citation>
    <scope>NUCLEOTIDE SEQUENCE</scope>
</reference>
<feature type="repeat" description="TPR" evidence="3">
    <location>
        <begin position="38"/>
        <end position="71"/>
    </location>
</feature>
<feature type="repeat" description="TPR" evidence="3">
    <location>
        <begin position="834"/>
        <end position="867"/>
    </location>
</feature>
<feature type="repeat" description="TPR" evidence="3">
    <location>
        <begin position="577"/>
        <end position="610"/>
    </location>
</feature>
<gene>
    <name evidence="4" type="ORF">PHAECO_LOCUS6847</name>
</gene>
<dbReference type="SUPFAM" id="SSF81901">
    <property type="entry name" value="HCP-like"/>
    <property type="match status" value="1"/>
</dbReference>
<dbReference type="SMART" id="SM00028">
    <property type="entry name" value="TPR"/>
    <property type="match status" value="12"/>
</dbReference>
<dbReference type="InterPro" id="IPR039226">
    <property type="entry name" value="Ski3/TTC37"/>
</dbReference>
<organism evidence="4 5">
    <name type="scientific">Phaedon cochleariae</name>
    <name type="common">Mustard beetle</name>
    <dbReference type="NCBI Taxonomy" id="80249"/>
    <lineage>
        <taxon>Eukaryota</taxon>
        <taxon>Metazoa</taxon>
        <taxon>Ecdysozoa</taxon>
        <taxon>Arthropoda</taxon>
        <taxon>Hexapoda</taxon>
        <taxon>Insecta</taxon>
        <taxon>Pterygota</taxon>
        <taxon>Neoptera</taxon>
        <taxon>Endopterygota</taxon>
        <taxon>Coleoptera</taxon>
        <taxon>Polyphaga</taxon>
        <taxon>Cucujiformia</taxon>
        <taxon>Chrysomeloidea</taxon>
        <taxon>Chrysomelidae</taxon>
        <taxon>Chrysomelinae</taxon>
        <taxon>Chrysomelini</taxon>
        <taxon>Phaedon</taxon>
    </lineage>
</organism>
<dbReference type="InterPro" id="IPR019734">
    <property type="entry name" value="TPR_rpt"/>
</dbReference>
<dbReference type="Pfam" id="PF13181">
    <property type="entry name" value="TPR_8"/>
    <property type="match status" value="3"/>
</dbReference>
<evidence type="ECO:0000313" key="4">
    <source>
        <dbReference type="EMBL" id="CAH1156223.1"/>
    </source>
</evidence>
<dbReference type="EMBL" id="OU896708">
    <property type="protein sequence ID" value="CAH1156223.1"/>
    <property type="molecule type" value="Genomic_DNA"/>
</dbReference>
<keyword evidence="5" id="KW-1185">Reference proteome</keyword>
<keyword evidence="2 3" id="KW-0802">TPR repeat</keyword>
<dbReference type="Pfam" id="PF13432">
    <property type="entry name" value="TPR_16"/>
    <property type="match status" value="1"/>
</dbReference>
<dbReference type="OrthoDB" id="63533at2759"/>
<sequence>MKDVKVLLKECREAIKNKDYDLSFKLSKLILKEDRDNYMGLIFLGLSLQEVGPSEQAVKAFRKAIQHDESNPLAWNGVINYYEKFDDDESKKHLVQSYIGILNAESNTKKVLEYCEKLKNTQNHGDALEIIKVLYKCACKFEENYRIYENLIEVYTNLQKTSNEVSDEVLLIVETCFKELMSSPNNLDIHICSSYLNFLYKQKKYTDVMKQAEFINNRFNSSTIFIIWICKIYNQIHLEDPNLAEQYSTLVEKYSAHLLEKDPKDAIGLFTKSIYLVKDNKVIEARELLVQVCVSRPGLIHAWVYLTRLCVDLQLFEEGLQAYSSAEKLMKSVNNERLKQILDVLHMKLLSYSTSKEDWLKVIEIYDDIGDHAMKESSMKYVILAKIHLGKLDEAKLLISELKKVDHELSILLLAKLFQKETCFQDALNLLEENRSESWESWLLIGQLYWNLEYYSKCLAPFLKATKLNPNQYICFLHLGSYYEKVDDLDKARRCYEKAFKINSKSAEVGIELSKVYCKQKNYMACQNLLKSLATDLINKKNSWAWLQLGLSYLEQEEYSQAIENLRCVVRIEKENTHCWQSLADAYFARGSFTSALKCYEKSLELATNSLYSSLQIANIKKTLGYHSEAKTEFQEILLKNKQYVPALKGLAETFIYLAQECYRNQRLGTARDHVQSALDNLSQAVQQRSSFSCLWKLIADVCLFVAKLPEKYCCLFVSPPLVESKSLFEKEELFNLSTSCYCKAIGYLDNNILLWHDLANCYLAHALTTENDEKRELLLSYCVAAAEHCTADNPSNWQHWNLLGNIALQRRPPNYALAQHYFIKAVMVDHNSAIAWANLGTIYLILGELKLANKAFAQGQRADPNYVNSWIGQAMIAESMDRDEAMDLFRHSVQLGQNQQGSIGYAHWVCRTILSVSPNTHLYSIDDMHAVPVACDALTWYTRRNTEDGCAWNMLGMLRERMGLREGTLQAYKSAYHFSPKHRDSARINYGRTLAKLGDLPAAIDVFQDVQEATFSSGSGLALALFQNKQYEDSYNAYEQALHWLAEDQTHQSELLVALASMAYMFQGQEAAKALLYQSIGLKPRSPWSLYATMALGLLHEDMELAQLVLKEMDTLKDDKECQAPYAELLSSMYLLTGDKVGAIKEVSKLIHRHPDNSSIWMNLALLLLRLEKPGLSAAKCAQVALNNIQANMDVTKMLGYVSLAFMLVGDQKQALVAAQKAVHSYPHVADTWTILVSVLVREKCSKIDISDLISHIETIGASEQMLAWTRSLVTAKSCDFI</sequence>
<evidence type="ECO:0000256" key="3">
    <source>
        <dbReference type="PROSITE-ProRule" id="PRU00339"/>
    </source>
</evidence>
<evidence type="ECO:0008006" key="6">
    <source>
        <dbReference type="Google" id="ProtNLM"/>
    </source>
</evidence>
<dbReference type="GO" id="GO:0055087">
    <property type="term" value="C:Ski complex"/>
    <property type="evidence" value="ECO:0007669"/>
    <property type="project" value="InterPro"/>
</dbReference>
<feature type="repeat" description="TPR" evidence="3">
    <location>
        <begin position="439"/>
        <end position="472"/>
    </location>
</feature>
<evidence type="ECO:0000313" key="5">
    <source>
        <dbReference type="Proteomes" id="UP001153737"/>
    </source>
</evidence>
<dbReference type="PROSITE" id="PS50005">
    <property type="entry name" value="TPR"/>
    <property type="match status" value="6"/>
</dbReference>
<accession>A0A9P0DNG7</accession>
<evidence type="ECO:0000256" key="1">
    <source>
        <dbReference type="ARBA" id="ARBA00022737"/>
    </source>
</evidence>
<evidence type="ECO:0000256" key="2">
    <source>
        <dbReference type="ARBA" id="ARBA00022803"/>
    </source>
</evidence>
<dbReference type="GO" id="GO:0006401">
    <property type="term" value="P:RNA catabolic process"/>
    <property type="evidence" value="ECO:0007669"/>
    <property type="project" value="InterPro"/>
</dbReference>
<feature type="repeat" description="TPR" evidence="3">
    <location>
        <begin position="543"/>
        <end position="576"/>
    </location>
</feature>
<reference evidence="4" key="2">
    <citation type="submission" date="2022-10" db="EMBL/GenBank/DDBJ databases">
        <authorList>
            <consortium name="ENA_rothamsted_submissions"/>
            <consortium name="culmorum"/>
            <person name="King R."/>
        </authorList>
    </citation>
    <scope>NUCLEOTIDE SEQUENCE</scope>
</reference>
<proteinExistence type="predicted"/>
<feature type="repeat" description="TPR" evidence="3">
    <location>
        <begin position="473"/>
        <end position="506"/>
    </location>
</feature>
<name>A0A9P0DNG7_PHACE</name>
<dbReference type="Proteomes" id="UP001153737">
    <property type="component" value="Chromosome 2"/>
</dbReference>
<keyword evidence="1" id="KW-0677">Repeat</keyword>
<dbReference type="SUPFAM" id="SSF48452">
    <property type="entry name" value="TPR-like"/>
    <property type="match status" value="4"/>
</dbReference>
<dbReference type="PANTHER" id="PTHR15704">
    <property type="entry name" value="SUPERKILLER 3 PROTEIN-RELATED"/>
    <property type="match status" value="1"/>
</dbReference>
<protein>
    <recommendedName>
        <fullName evidence="6">Tetratricopeptide repeat protein 37</fullName>
    </recommendedName>
</protein>